<gene>
    <name evidence="1" type="ORF">DFH08DRAFT_962126</name>
</gene>
<keyword evidence="2" id="KW-1185">Reference proteome</keyword>
<dbReference type="Proteomes" id="UP001218218">
    <property type="component" value="Unassembled WGS sequence"/>
</dbReference>
<protein>
    <submittedName>
        <fullName evidence="1">Uncharacterized protein</fullName>
    </submittedName>
</protein>
<sequence length="425" mass="48582">MRHTDLCDAYQGLTTVIGNKYRRALKIKQGLPALQDTMRALNVSTRDVFETWFTKEKEYLQSMKKEPVEETNKMEYYQKSVNLYASEECLRDIHRVNTFVPAVTDTTYAKTAKQTQHLETQRRHAGEVVTKSLAAVQDLELRLGIATRWVAGGEEWDCCYQHTLDHLQGLIVACMFELAKMNMSGTGYKLRKHIAKALQVRSKEVKMILQKYNDAAAALDLPKPNLAWEQVVEYAFLAEFDLLREGRDNTRDGPWALPAGRVAMDQHFKMLCVDEEIERLNLEIPRLLTYMADEREFLVYHEERLRKEGNTALAYQVRAHCLEYGHFDDLHRQRLNKLAKEPGFTALLSHDVSVSTKRRVPTGASEQYPGADIEMPDAIDACVRRPQNADEEEEEEEQDNMDAVAEAFENIVRIAHNAEAAAGAG</sequence>
<name>A0AAD7EP87_9AGAR</name>
<proteinExistence type="predicted"/>
<accession>A0AAD7EP87</accession>
<dbReference type="AlphaFoldDB" id="A0AAD7EP87"/>
<organism evidence="1 2">
    <name type="scientific">Mycena albidolilacea</name>
    <dbReference type="NCBI Taxonomy" id="1033008"/>
    <lineage>
        <taxon>Eukaryota</taxon>
        <taxon>Fungi</taxon>
        <taxon>Dikarya</taxon>
        <taxon>Basidiomycota</taxon>
        <taxon>Agaricomycotina</taxon>
        <taxon>Agaricomycetes</taxon>
        <taxon>Agaricomycetidae</taxon>
        <taxon>Agaricales</taxon>
        <taxon>Marasmiineae</taxon>
        <taxon>Mycenaceae</taxon>
        <taxon>Mycena</taxon>
    </lineage>
</organism>
<reference evidence="1" key="1">
    <citation type="submission" date="2023-03" db="EMBL/GenBank/DDBJ databases">
        <title>Massive genome expansion in bonnet fungi (Mycena s.s.) driven by repeated elements and novel gene families across ecological guilds.</title>
        <authorList>
            <consortium name="Lawrence Berkeley National Laboratory"/>
            <person name="Harder C.B."/>
            <person name="Miyauchi S."/>
            <person name="Viragh M."/>
            <person name="Kuo A."/>
            <person name="Thoen E."/>
            <person name="Andreopoulos B."/>
            <person name="Lu D."/>
            <person name="Skrede I."/>
            <person name="Drula E."/>
            <person name="Henrissat B."/>
            <person name="Morin E."/>
            <person name="Kohler A."/>
            <person name="Barry K."/>
            <person name="LaButti K."/>
            <person name="Morin E."/>
            <person name="Salamov A."/>
            <person name="Lipzen A."/>
            <person name="Mereny Z."/>
            <person name="Hegedus B."/>
            <person name="Baldrian P."/>
            <person name="Stursova M."/>
            <person name="Weitz H."/>
            <person name="Taylor A."/>
            <person name="Grigoriev I.V."/>
            <person name="Nagy L.G."/>
            <person name="Martin F."/>
            <person name="Kauserud H."/>
        </authorList>
    </citation>
    <scope>NUCLEOTIDE SEQUENCE</scope>
    <source>
        <strain evidence="1">CBHHK002</strain>
    </source>
</reference>
<evidence type="ECO:0000313" key="2">
    <source>
        <dbReference type="Proteomes" id="UP001218218"/>
    </source>
</evidence>
<comment type="caution">
    <text evidence="1">The sequence shown here is derived from an EMBL/GenBank/DDBJ whole genome shotgun (WGS) entry which is preliminary data.</text>
</comment>
<evidence type="ECO:0000313" key="1">
    <source>
        <dbReference type="EMBL" id="KAJ7343986.1"/>
    </source>
</evidence>
<dbReference type="EMBL" id="JARIHO010000022">
    <property type="protein sequence ID" value="KAJ7343986.1"/>
    <property type="molecule type" value="Genomic_DNA"/>
</dbReference>